<dbReference type="VEuPathDB" id="FungiDB:BD410DRAFT_842906"/>
<organism evidence="3 4">
    <name type="scientific">Rickenella mellea</name>
    <dbReference type="NCBI Taxonomy" id="50990"/>
    <lineage>
        <taxon>Eukaryota</taxon>
        <taxon>Fungi</taxon>
        <taxon>Dikarya</taxon>
        <taxon>Basidiomycota</taxon>
        <taxon>Agaricomycotina</taxon>
        <taxon>Agaricomycetes</taxon>
        <taxon>Hymenochaetales</taxon>
        <taxon>Rickenellaceae</taxon>
        <taxon>Rickenella</taxon>
    </lineage>
</organism>
<feature type="compositionally biased region" description="Polar residues" evidence="1">
    <location>
        <begin position="164"/>
        <end position="183"/>
    </location>
</feature>
<keyword evidence="2" id="KW-1133">Transmembrane helix</keyword>
<protein>
    <submittedName>
        <fullName evidence="3">Uncharacterized protein</fullName>
    </submittedName>
</protein>
<feature type="region of interest" description="Disordered" evidence="1">
    <location>
        <begin position="104"/>
        <end position="151"/>
    </location>
</feature>
<dbReference type="EMBL" id="ML170209">
    <property type="protein sequence ID" value="TDL18286.1"/>
    <property type="molecule type" value="Genomic_DNA"/>
</dbReference>
<keyword evidence="2" id="KW-0472">Membrane</keyword>
<accession>A0A4Y7PTA8</accession>
<feature type="region of interest" description="Disordered" evidence="1">
    <location>
        <begin position="164"/>
        <end position="189"/>
    </location>
</feature>
<feature type="region of interest" description="Disordered" evidence="1">
    <location>
        <begin position="1"/>
        <end position="44"/>
    </location>
</feature>
<feature type="transmembrane region" description="Helical" evidence="2">
    <location>
        <begin position="225"/>
        <end position="245"/>
    </location>
</feature>
<keyword evidence="2" id="KW-0812">Transmembrane</keyword>
<sequence>MSLTSPTSTAPSPSHNPLLHLQQLPHPHSRPLPAPTTASQGTRTTPSDILTQMLHNELGVTGALPSEAVINKRLSREMDGVVIAKMLSSSLGYSAAAAFSPGLGGAKGGVVVREEDEDGGGDEDRRDSGILPPSLTRSTSETRQQRPPIFGAHFEANIRTTTLTVQSRARSSNGDGHAETSTARAGPDTIARSADAEYAMGVWDCRFHRARNEIDSKCNVINVQIVILFILLLALSLGSTIGSSIREVRIAPRGPPATLGGNLP</sequence>
<keyword evidence="4" id="KW-1185">Reference proteome</keyword>
<dbReference type="AlphaFoldDB" id="A0A4Y7PTA8"/>
<feature type="compositionally biased region" description="Low complexity" evidence="1">
    <location>
        <begin position="1"/>
        <end position="26"/>
    </location>
</feature>
<dbReference type="Proteomes" id="UP000294933">
    <property type="component" value="Unassembled WGS sequence"/>
</dbReference>
<name>A0A4Y7PTA8_9AGAM</name>
<evidence type="ECO:0000256" key="2">
    <source>
        <dbReference type="SAM" id="Phobius"/>
    </source>
</evidence>
<reference evidence="3 4" key="1">
    <citation type="submission" date="2018-06" db="EMBL/GenBank/DDBJ databases">
        <title>A transcriptomic atlas of mushroom development highlights an independent origin of complex multicellularity.</title>
        <authorList>
            <consortium name="DOE Joint Genome Institute"/>
            <person name="Krizsan K."/>
            <person name="Almasi E."/>
            <person name="Merenyi Z."/>
            <person name="Sahu N."/>
            <person name="Viragh M."/>
            <person name="Koszo T."/>
            <person name="Mondo S."/>
            <person name="Kiss B."/>
            <person name="Balint B."/>
            <person name="Kues U."/>
            <person name="Barry K."/>
            <person name="Hegedus J.C."/>
            <person name="Henrissat B."/>
            <person name="Johnson J."/>
            <person name="Lipzen A."/>
            <person name="Ohm R."/>
            <person name="Nagy I."/>
            <person name="Pangilinan J."/>
            <person name="Yan J."/>
            <person name="Xiong Y."/>
            <person name="Grigoriev I.V."/>
            <person name="Hibbett D.S."/>
            <person name="Nagy L.G."/>
        </authorList>
    </citation>
    <scope>NUCLEOTIDE SEQUENCE [LARGE SCALE GENOMIC DNA]</scope>
    <source>
        <strain evidence="3 4">SZMC22713</strain>
    </source>
</reference>
<gene>
    <name evidence="3" type="ORF">BD410DRAFT_842906</name>
</gene>
<proteinExistence type="predicted"/>
<evidence type="ECO:0000256" key="1">
    <source>
        <dbReference type="SAM" id="MobiDB-lite"/>
    </source>
</evidence>
<evidence type="ECO:0000313" key="4">
    <source>
        <dbReference type="Proteomes" id="UP000294933"/>
    </source>
</evidence>
<evidence type="ECO:0000313" key="3">
    <source>
        <dbReference type="EMBL" id="TDL18286.1"/>
    </source>
</evidence>